<evidence type="ECO:0000313" key="1">
    <source>
        <dbReference type="EMBL" id="CAF4338885.1"/>
    </source>
</evidence>
<dbReference type="EMBL" id="CAJOBE010044958">
    <property type="protein sequence ID" value="CAF4338885.1"/>
    <property type="molecule type" value="Genomic_DNA"/>
</dbReference>
<protein>
    <submittedName>
        <fullName evidence="1">Uncharacterized protein</fullName>
    </submittedName>
</protein>
<evidence type="ECO:0000313" key="2">
    <source>
        <dbReference type="Proteomes" id="UP000663874"/>
    </source>
</evidence>
<comment type="caution">
    <text evidence="1">The sequence shown here is derived from an EMBL/GenBank/DDBJ whole genome shotgun (WGS) entry which is preliminary data.</text>
</comment>
<reference evidence="1" key="1">
    <citation type="submission" date="2021-02" db="EMBL/GenBank/DDBJ databases">
        <authorList>
            <person name="Nowell W R."/>
        </authorList>
    </citation>
    <scope>NUCLEOTIDE SEQUENCE</scope>
</reference>
<proteinExistence type="predicted"/>
<sequence length="50" mass="5793">MSKVSLKKECYKNQKRIDHACKQLTTQSNLLLKQSQAWLILIDQFTGALK</sequence>
<organism evidence="1 2">
    <name type="scientific">Rotaria sordida</name>
    <dbReference type="NCBI Taxonomy" id="392033"/>
    <lineage>
        <taxon>Eukaryota</taxon>
        <taxon>Metazoa</taxon>
        <taxon>Spiralia</taxon>
        <taxon>Gnathifera</taxon>
        <taxon>Rotifera</taxon>
        <taxon>Eurotatoria</taxon>
        <taxon>Bdelloidea</taxon>
        <taxon>Philodinida</taxon>
        <taxon>Philodinidae</taxon>
        <taxon>Rotaria</taxon>
    </lineage>
</organism>
<gene>
    <name evidence="1" type="ORF">FNK824_LOCUS41946</name>
</gene>
<accession>A0A820KB28</accession>
<feature type="non-terminal residue" evidence="1">
    <location>
        <position position="50"/>
    </location>
</feature>
<name>A0A820KB28_9BILA</name>
<dbReference type="Pfam" id="PF06320">
    <property type="entry name" value="GCN5L1"/>
    <property type="match status" value="1"/>
</dbReference>
<dbReference type="Proteomes" id="UP000663874">
    <property type="component" value="Unassembled WGS sequence"/>
</dbReference>
<dbReference type="AlphaFoldDB" id="A0A820KB28"/>